<dbReference type="InterPro" id="IPR028095">
    <property type="entry name" value="Mso1_N_dom"/>
</dbReference>
<sequence length="244" mass="24460">MSWYSNIASRVNNSVSSLQRTVFNSEADGDTEDDTYVCRVLRQYYTEKATGFPGWLPPDPKAAAPPPPPVAVNPAVAARYGNVPASQSAGGGLSSLWDKNRAAGGAAGAAPSGVNARNPFAQRNAPAAAAAPDAGLQARPALSNQKSGSYQTTASAGSSIQDRLRGRLGGGARTTSPSSAGSPFTPPPAMQGGNSGGGGGDYDPYRSGDYSTGGAPAAAPARAGGGLPSGPRRMGGLPSGPRMR</sequence>
<feature type="compositionally biased region" description="Low complexity" evidence="1">
    <location>
        <begin position="205"/>
        <end position="222"/>
    </location>
</feature>
<keyword evidence="4" id="KW-1185">Reference proteome</keyword>
<dbReference type="AlphaFoldDB" id="A0A2T2ZX99"/>
<dbReference type="EMBL" id="KZ678590">
    <property type="protein sequence ID" value="PSR78822.1"/>
    <property type="molecule type" value="Genomic_DNA"/>
</dbReference>
<evidence type="ECO:0000313" key="3">
    <source>
        <dbReference type="EMBL" id="PSR78822.1"/>
    </source>
</evidence>
<accession>A0A2T2ZX99</accession>
<feature type="compositionally biased region" description="Polar residues" evidence="1">
    <location>
        <begin position="142"/>
        <end position="161"/>
    </location>
</feature>
<evidence type="ECO:0000259" key="2">
    <source>
        <dbReference type="Pfam" id="PF14475"/>
    </source>
</evidence>
<gene>
    <name evidence="3" type="ORF">BD289DRAFT_111431</name>
</gene>
<proteinExistence type="predicted"/>
<name>A0A2T2ZX99_9PEZI</name>
<evidence type="ECO:0000256" key="1">
    <source>
        <dbReference type="SAM" id="MobiDB-lite"/>
    </source>
</evidence>
<reference evidence="3 4" key="1">
    <citation type="journal article" date="2018" name="Mycol. Prog.">
        <title>Coniella lustricola, a new species from submerged detritus.</title>
        <authorList>
            <person name="Raudabaugh D.B."/>
            <person name="Iturriaga T."/>
            <person name="Carver A."/>
            <person name="Mondo S."/>
            <person name="Pangilinan J."/>
            <person name="Lipzen A."/>
            <person name="He G."/>
            <person name="Amirebrahimi M."/>
            <person name="Grigoriev I.V."/>
            <person name="Miller A.N."/>
        </authorList>
    </citation>
    <scope>NUCLEOTIDE SEQUENCE [LARGE SCALE GENOMIC DNA]</scope>
    <source>
        <strain evidence="3 4">B22-T-1</strain>
    </source>
</reference>
<dbReference type="OrthoDB" id="2683368at2759"/>
<dbReference type="Proteomes" id="UP000241462">
    <property type="component" value="Unassembled WGS sequence"/>
</dbReference>
<dbReference type="Pfam" id="PF14475">
    <property type="entry name" value="Mso1_Sec1_bdg"/>
    <property type="match status" value="1"/>
</dbReference>
<protein>
    <submittedName>
        <fullName evidence="3">Sec1-binding region of Mso1-domain-containing protein</fullName>
    </submittedName>
</protein>
<feature type="region of interest" description="Disordered" evidence="1">
    <location>
        <begin position="141"/>
        <end position="244"/>
    </location>
</feature>
<dbReference type="InParanoid" id="A0A2T2ZX99"/>
<organism evidence="3 4">
    <name type="scientific">Coniella lustricola</name>
    <dbReference type="NCBI Taxonomy" id="2025994"/>
    <lineage>
        <taxon>Eukaryota</taxon>
        <taxon>Fungi</taxon>
        <taxon>Dikarya</taxon>
        <taxon>Ascomycota</taxon>
        <taxon>Pezizomycotina</taxon>
        <taxon>Sordariomycetes</taxon>
        <taxon>Sordariomycetidae</taxon>
        <taxon>Diaporthales</taxon>
        <taxon>Schizoparmaceae</taxon>
        <taxon>Coniella</taxon>
    </lineage>
</organism>
<feature type="domain" description="Mso1 N-terminal" evidence="2">
    <location>
        <begin position="17"/>
        <end position="56"/>
    </location>
</feature>
<evidence type="ECO:0000313" key="4">
    <source>
        <dbReference type="Proteomes" id="UP000241462"/>
    </source>
</evidence>